<dbReference type="SUPFAM" id="SSF55874">
    <property type="entry name" value="ATPase domain of HSP90 chaperone/DNA topoisomerase II/histidine kinase"/>
    <property type="match status" value="1"/>
</dbReference>
<feature type="domain" description="Histidine kinase" evidence="14">
    <location>
        <begin position="239"/>
        <end position="451"/>
    </location>
</feature>
<gene>
    <name evidence="16" type="ORF">CES85_0406</name>
    <name evidence="17" type="ORF">F3W84_23110</name>
</gene>
<evidence type="ECO:0000256" key="4">
    <source>
        <dbReference type="ARBA" id="ARBA00022553"/>
    </source>
</evidence>
<evidence type="ECO:0000256" key="10">
    <source>
        <dbReference type="ARBA" id="ARBA00022989"/>
    </source>
</evidence>
<evidence type="ECO:0000259" key="15">
    <source>
        <dbReference type="PROSITE" id="PS50885"/>
    </source>
</evidence>
<accession>A0A248UHK2</accession>
<evidence type="ECO:0000256" key="11">
    <source>
        <dbReference type="ARBA" id="ARBA00023012"/>
    </source>
</evidence>
<dbReference type="InterPro" id="IPR004358">
    <property type="entry name" value="Sig_transdc_His_kin-like_C"/>
</dbReference>
<organism evidence="16 18">
    <name type="scientific">Ochrobactrum quorumnocens</name>
    <dbReference type="NCBI Taxonomy" id="271865"/>
    <lineage>
        <taxon>Bacteria</taxon>
        <taxon>Pseudomonadati</taxon>
        <taxon>Pseudomonadota</taxon>
        <taxon>Alphaproteobacteria</taxon>
        <taxon>Hyphomicrobiales</taxon>
        <taxon>Brucellaceae</taxon>
        <taxon>Brucella/Ochrobactrum group</taxon>
        <taxon>Ochrobactrum</taxon>
    </lineage>
</organism>
<evidence type="ECO:0000256" key="9">
    <source>
        <dbReference type="ARBA" id="ARBA00022840"/>
    </source>
</evidence>
<dbReference type="OrthoDB" id="9809766at2"/>
<keyword evidence="9" id="KW-0067">ATP-binding</keyword>
<feature type="domain" description="HAMP" evidence="15">
    <location>
        <begin position="179"/>
        <end position="231"/>
    </location>
</feature>
<dbReference type="CDD" id="cd00082">
    <property type="entry name" value="HisKA"/>
    <property type="match status" value="1"/>
</dbReference>
<reference evidence="16 18" key="1">
    <citation type="submission" date="2017-07" db="EMBL/GenBank/DDBJ databases">
        <title>Phylogenetic study on the rhizospheric bacterium Ochrobactrum sp. A44.</title>
        <authorList>
            <person name="Krzyzanowska D.M."/>
            <person name="Ossowicki A."/>
            <person name="Rajewska M."/>
            <person name="Maciag T."/>
            <person name="Kaczynski Z."/>
            <person name="Czerwicka M."/>
            <person name="Jafra S."/>
        </authorList>
    </citation>
    <scope>NUCLEOTIDE SEQUENCE [LARGE SCALE GENOMIC DNA]</scope>
    <source>
        <strain evidence="16 18">A44</strain>
    </source>
</reference>
<dbReference type="SMART" id="SM00388">
    <property type="entry name" value="HisKA"/>
    <property type="match status" value="1"/>
</dbReference>
<dbReference type="Gene3D" id="1.10.287.130">
    <property type="match status" value="1"/>
</dbReference>
<dbReference type="Pfam" id="PF08521">
    <property type="entry name" value="2CSK_N"/>
    <property type="match status" value="1"/>
</dbReference>
<evidence type="ECO:0000256" key="13">
    <source>
        <dbReference type="SAM" id="Phobius"/>
    </source>
</evidence>
<dbReference type="CDD" id="cd00075">
    <property type="entry name" value="HATPase"/>
    <property type="match status" value="1"/>
</dbReference>
<dbReference type="InterPro" id="IPR003594">
    <property type="entry name" value="HATPase_dom"/>
</dbReference>
<dbReference type="InterPro" id="IPR003660">
    <property type="entry name" value="HAMP_dom"/>
</dbReference>
<evidence type="ECO:0000313" key="18">
    <source>
        <dbReference type="Proteomes" id="UP000215256"/>
    </source>
</evidence>
<dbReference type="PANTHER" id="PTHR45436:SF14">
    <property type="entry name" value="SENSOR PROTEIN QSEC"/>
    <property type="match status" value="1"/>
</dbReference>
<evidence type="ECO:0000256" key="6">
    <source>
        <dbReference type="ARBA" id="ARBA00022692"/>
    </source>
</evidence>
<reference evidence="17 19" key="2">
    <citation type="submission" date="2019-09" db="EMBL/GenBank/DDBJ databases">
        <title>Biological control of the noxious weed angled onion (Allium triquetrum) thwarted by endophytic bacteria in Victoria, Australia.</title>
        <authorList>
            <person name="Tehranchian P."/>
            <person name="Adair R.J."/>
            <person name="Van T.H."/>
            <person name="Morrison P.D."/>
            <person name="Williams H."/>
            <person name="Lawrie A.C."/>
        </authorList>
    </citation>
    <scope>NUCLEOTIDE SEQUENCE [LARGE SCALE GENOMIC DNA]</scope>
    <source>
        <strain evidence="17 19">RPTAtOch1</strain>
    </source>
</reference>
<evidence type="ECO:0000313" key="16">
    <source>
        <dbReference type="EMBL" id="ASV86102.1"/>
    </source>
</evidence>
<dbReference type="PROSITE" id="PS50109">
    <property type="entry name" value="HIS_KIN"/>
    <property type="match status" value="1"/>
</dbReference>
<dbReference type="InterPro" id="IPR013727">
    <property type="entry name" value="2CSK_N"/>
</dbReference>
<keyword evidence="8 17" id="KW-0418">Kinase</keyword>
<dbReference type="KEGG" id="och:CES85_0406"/>
<dbReference type="Gene3D" id="3.30.565.10">
    <property type="entry name" value="Histidine kinase-like ATPase, C-terminal domain"/>
    <property type="match status" value="1"/>
</dbReference>
<dbReference type="EMBL" id="CP022604">
    <property type="protein sequence ID" value="ASV86102.1"/>
    <property type="molecule type" value="Genomic_DNA"/>
</dbReference>
<dbReference type="GO" id="GO:0005524">
    <property type="term" value="F:ATP binding"/>
    <property type="evidence" value="ECO:0007669"/>
    <property type="project" value="UniProtKB-KW"/>
</dbReference>
<comment type="subcellular location">
    <subcellularLocation>
        <location evidence="2">Membrane</location>
        <topology evidence="2">Multi-pass membrane protein</topology>
    </subcellularLocation>
</comment>
<sequence length="453" mass="49705">MNSIRSRLTGILIGITCLVWLFAVIWIHVSTQSRLEKVLDARLMEAARMVNSLLTEHRVEVGPDGDGGQLSLKPMPDFPMYDRQLFCQIWAIDGKLVGRSESAPGERLTDVANGFSDTVVAGDRWRVFAVENTQLGLRVMVGDSLSVRERLVQSVVTGVVLPALLLLPILAILIWLCVRRGLNPLSNLAAILSKRDARDLRPLREEKLPSEIAPAVSALNGLFHRVEEARERERNFAIFAAHELKTPLAGLKTQAQIAEGAKDDAMRINAVRQIAAGVDRTSRLVNQLLDLAALETGDEMEPPAPEPACQLLVSISTDMRMLAAHRGVKIELPGNLPLVTMQYPHLFTLAMRNLIENAVNHSPEGGSVRCSLHQDGERLVFTVEDDGLGIPPEEMIHVTERFYRGANRSENGSGLGLPIVQMAATRMGGEVQLHNRIEGGLRALLIIPAQTAT</sequence>
<evidence type="ECO:0000256" key="8">
    <source>
        <dbReference type="ARBA" id="ARBA00022777"/>
    </source>
</evidence>
<keyword evidence="5" id="KW-0808">Transferase</keyword>
<dbReference type="EC" id="2.7.13.3" evidence="3"/>
<evidence type="ECO:0000256" key="1">
    <source>
        <dbReference type="ARBA" id="ARBA00000085"/>
    </source>
</evidence>
<dbReference type="SUPFAM" id="SSF47384">
    <property type="entry name" value="Homodimeric domain of signal transducing histidine kinase"/>
    <property type="match status" value="1"/>
</dbReference>
<keyword evidence="6 13" id="KW-0812">Transmembrane</keyword>
<keyword evidence="7" id="KW-0547">Nucleotide-binding</keyword>
<dbReference type="AlphaFoldDB" id="A0A248UHK2"/>
<evidence type="ECO:0000256" key="12">
    <source>
        <dbReference type="ARBA" id="ARBA00023136"/>
    </source>
</evidence>
<comment type="catalytic activity">
    <reaction evidence="1">
        <text>ATP + protein L-histidine = ADP + protein N-phospho-L-histidine.</text>
        <dbReference type="EC" id="2.7.13.3"/>
    </reaction>
</comment>
<evidence type="ECO:0000259" key="14">
    <source>
        <dbReference type="PROSITE" id="PS50109"/>
    </source>
</evidence>
<dbReference type="InterPro" id="IPR050428">
    <property type="entry name" value="TCS_sensor_his_kinase"/>
</dbReference>
<keyword evidence="19" id="KW-1185">Reference proteome</keyword>
<dbReference type="PANTHER" id="PTHR45436">
    <property type="entry name" value="SENSOR HISTIDINE KINASE YKOH"/>
    <property type="match status" value="1"/>
</dbReference>
<dbReference type="GO" id="GO:0000155">
    <property type="term" value="F:phosphorelay sensor kinase activity"/>
    <property type="evidence" value="ECO:0007669"/>
    <property type="project" value="InterPro"/>
</dbReference>
<evidence type="ECO:0000313" key="19">
    <source>
        <dbReference type="Proteomes" id="UP000327108"/>
    </source>
</evidence>
<dbReference type="InterPro" id="IPR036097">
    <property type="entry name" value="HisK_dim/P_sf"/>
</dbReference>
<dbReference type="InterPro" id="IPR003661">
    <property type="entry name" value="HisK_dim/P_dom"/>
</dbReference>
<evidence type="ECO:0000313" key="17">
    <source>
        <dbReference type="EMBL" id="KAA9353308.1"/>
    </source>
</evidence>
<proteinExistence type="predicted"/>
<dbReference type="InterPro" id="IPR005467">
    <property type="entry name" value="His_kinase_dom"/>
</dbReference>
<evidence type="ECO:0000256" key="3">
    <source>
        <dbReference type="ARBA" id="ARBA00012438"/>
    </source>
</evidence>
<dbReference type="EMBL" id="VYXQ01000039">
    <property type="protein sequence ID" value="KAA9353308.1"/>
    <property type="molecule type" value="Genomic_DNA"/>
</dbReference>
<keyword evidence="12 13" id="KW-0472">Membrane</keyword>
<dbReference type="Proteomes" id="UP000215256">
    <property type="component" value="Chromosome 1"/>
</dbReference>
<dbReference type="Pfam" id="PF02518">
    <property type="entry name" value="HATPase_c"/>
    <property type="match status" value="1"/>
</dbReference>
<keyword evidence="4" id="KW-0597">Phosphoprotein</keyword>
<dbReference type="PROSITE" id="PS50885">
    <property type="entry name" value="HAMP"/>
    <property type="match status" value="1"/>
</dbReference>
<dbReference type="PRINTS" id="PR00344">
    <property type="entry name" value="BCTRLSENSOR"/>
</dbReference>
<protein>
    <recommendedName>
        <fullName evidence="3">histidine kinase</fullName>
        <ecNumber evidence="3">2.7.13.3</ecNumber>
    </recommendedName>
</protein>
<keyword evidence="11" id="KW-0902">Two-component regulatory system</keyword>
<dbReference type="GO" id="GO:0005886">
    <property type="term" value="C:plasma membrane"/>
    <property type="evidence" value="ECO:0007669"/>
    <property type="project" value="TreeGrafter"/>
</dbReference>
<dbReference type="SMART" id="SM00387">
    <property type="entry name" value="HATPase_c"/>
    <property type="match status" value="1"/>
</dbReference>
<evidence type="ECO:0000256" key="2">
    <source>
        <dbReference type="ARBA" id="ARBA00004141"/>
    </source>
</evidence>
<evidence type="ECO:0000256" key="5">
    <source>
        <dbReference type="ARBA" id="ARBA00022679"/>
    </source>
</evidence>
<dbReference type="InterPro" id="IPR036890">
    <property type="entry name" value="HATPase_C_sf"/>
</dbReference>
<feature type="transmembrane region" description="Helical" evidence="13">
    <location>
        <begin position="7"/>
        <end position="29"/>
    </location>
</feature>
<dbReference type="Pfam" id="PF00512">
    <property type="entry name" value="HisKA"/>
    <property type="match status" value="1"/>
</dbReference>
<dbReference type="RefSeq" id="WP_095446093.1">
    <property type="nucleotide sequence ID" value="NZ_CP022604.1"/>
</dbReference>
<feature type="transmembrane region" description="Helical" evidence="13">
    <location>
        <begin position="155"/>
        <end position="178"/>
    </location>
</feature>
<keyword evidence="10 13" id="KW-1133">Transmembrane helix</keyword>
<evidence type="ECO:0000256" key="7">
    <source>
        <dbReference type="ARBA" id="ARBA00022741"/>
    </source>
</evidence>
<dbReference type="Proteomes" id="UP000327108">
    <property type="component" value="Unassembled WGS sequence"/>
</dbReference>
<name>A0A248UHK2_9HYPH</name>